<comment type="function">
    <text evidence="10">Allows the formation of correctly charged Gln-tRNA(Gln) through the transamidation of misacylated Glu-tRNA(Gln) in organisms which lack glutaminyl-tRNA synthetase. The reaction takes place in the presence of glutamine and ATP through an activated gamma-phospho-Glu-tRNA(Gln).</text>
</comment>
<name>A0A7C4NU11_9BACT</name>
<dbReference type="GO" id="GO:0006412">
    <property type="term" value="P:translation"/>
    <property type="evidence" value="ECO:0007669"/>
    <property type="project" value="UniProtKB-UniRule"/>
</dbReference>
<accession>A0A7C4NU11</accession>
<dbReference type="Gene3D" id="3.90.1300.10">
    <property type="entry name" value="Amidase signature (AS) domain"/>
    <property type="match status" value="1"/>
</dbReference>
<keyword evidence="5 10" id="KW-0436">Ligase</keyword>
<dbReference type="PANTHER" id="PTHR11895:SF151">
    <property type="entry name" value="GLUTAMYL-TRNA(GLN) AMIDOTRANSFERASE SUBUNIT A"/>
    <property type="match status" value="1"/>
</dbReference>
<dbReference type="PIRSF" id="PIRSF001221">
    <property type="entry name" value="Amidase_fungi"/>
    <property type="match status" value="1"/>
</dbReference>
<dbReference type="InterPro" id="IPR000120">
    <property type="entry name" value="Amidase"/>
</dbReference>
<feature type="domain" description="Amidase" evidence="11">
    <location>
        <begin position="27"/>
        <end position="468"/>
    </location>
</feature>
<comment type="caution">
    <text evidence="12">The sequence shown here is derived from an EMBL/GenBank/DDBJ whole genome shotgun (WGS) entry which is preliminary data.</text>
</comment>
<evidence type="ECO:0000256" key="4">
    <source>
        <dbReference type="ARBA" id="ARBA00014428"/>
    </source>
</evidence>
<evidence type="ECO:0000256" key="9">
    <source>
        <dbReference type="ARBA" id="ARBA00047407"/>
    </source>
</evidence>
<organism evidence="12">
    <name type="scientific">Thermodesulfobacterium geofontis</name>
    <dbReference type="NCBI Taxonomy" id="1295609"/>
    <lineage>
        <taxon>Bacteria</taxon>
        <taxon>Pseudomonadati</taxon>
        <taxon>Thermodesulfobacteriota</taxon>
        <taxon>Thermodesulfobacteria</taxon>
        <taxon>Thermodesulfobacteriales</taxon>
        <taxon>Thermodesulfobacteriaceae</taxon>
        <taxon>Thermodesulfobacterium</taxon>
    </lineage>
</organism>
<feature type="active site" description="Acyl-ester intermediate" evidence="10">
    <location>
        <position position="180"/>
    </location>
</feature>
<dbReference type="GO" id="GO:0030956">
    <property type="term" value="C:glutamyl-tRNA(Gln) amidotransferase complex"/>
    <property type="evidence" value="ECO:0007669"/>
    <property type="project" value="InterPro"/>
</dbReference>
<proteinExistence type="inferred from homology"/>
<evidence type="ECO:0000256" key="7">
    <source>
        <dbReference type="ARBA" id="ARBA00022840"/>
    </source>
</evidence>
<comment type="similarity">
    <text evidence="1 10">Belongs to the amidase family. GatA subfamily.</text>
</comment>
<evidence type="ECO:0000256" key="2">
    <source>
        <dbReference type="ARBA" id="ARBA00011123"/>
    </source>
</evidence>
<comment type="catalytic activity">
    <reaction evidence="9 10">
        <text>L-glutamyl-tRNA(Gln) + L-glutamine + ATP + H2O = L-glutaminyl-tRNA(Gln) + L-glutamate + ADP + phosphate + H(+)</text>
        <dbReference type="Rhea" id="RHEA:17521"/>
        <dbReference type="Rhea" id="RHEA-COMP:9681"/>
        <dbReference type="Rhea" id="RHEA-COMP:9684"/>
        <dbReference type="ChEBI" id="CHEBI:15377"/>
        <dbReference type="ChEBI" id="CHEBI:15378"/>
        <dbReference type="ChEBI" id="CHEBI:29985"/>
        <dbReference type="ChEBI" id="CHEBI:30616"/>
        <dbReference type="ChEBI" id="CHEBI:43474"/>
        <dbReference type="ChEBI" id="CHEBI:58359"/>
        <dbReference type="ChEBI" id="CHEBI:78520"/>
        <dbReference type="ChEBI" id="CHEBI:78521"/>
        <dbReference type="ChEBI" id="CHEBI:456216"/>
        <dbReference type="EC" id="6.3.5.7"/>
    </reaction>
</comment>
<keyword evidence="6 10" id="KW-0547">Nucleotide-binding</keyword>
<evidence type="ECO:0000256" key="10">
    <source>
        <dbReference type="HAMAP-Rule" id="MF_00120"/>
    </source>
</evidence>
<dbReference type="GO" id="GO:0050567">
    <property type="term" value="F:glutaminyl-tRNA synthase (glutamine-hydrolyzing) activity"/>
    <property type="evidence" value="ECO:0007669"/>
    <property type="project" value="UniProtKB-UniRule"/>
</dbReference>
<keyword evidence="12" id="KW-0808">Transferase</keyword>
<evidence type="ECO:0000259" key="11">
    <source>
        <dbReference type="Pfam" id="PF01425"/>
    </source>
</evidence>
<comment type="subunit">
    <text evidence="2 10">Heterotrimer of A, B and C subunits.</text>
</comment>
<dbReference type="InterPro" id="IPR004412">
    <property type="entry name" value="GatA"/>
</dbReference>
<evidence type="ECO:0000256" key="8">
    <source>
        <dbReference type="ARBA" id="ARBA00022917"/>
    </source>
</evidence>
<dbReference type="HAMAP" id="MF_00120">
    <property type="entry name" value="GatA"/>
    <property type="match status" value="1"/>
</dbReference>
<feature type="active site" description="Charge relay system" evidence="10">
    <location>
        <position position="156"/>
    </location>
</feature>
<keyword evidence="8 10" id="KW-0648">Protein biosynthesis</keyword>
<dbReference type="AlphaFoldDB" id="A0A7C4NU11"/>
<dbReference type="EC" id="6.3.5.7" evidence="3 10"/>
<dbReference type="PROSITE" id="PS00571">
    <property type="entry name" value="AMIDASES"/>
    <property type="match status" value="1"/>
</dbReference>
<keyword evidence="7 10" id="KW-0067">ATP-binding</keyword>
<dbReference type="Pfam" id="PF01425">
    <property type="entry name" value="Amidase"/>
    <property type="match status" value="1"/>
</dbReference>
<dbReference type="InterPro" id="IPR020556">
    <property type="entry name" value="Amidase_CS"/>
</dbReference>
<evidence type="ECO:0000313" key="12">
    <source>
        <dbReference type="EMBL" id="HGQ85482.1"/>
    </source>
</evidence>
<protein>
    <recommendedName>
        <fullName evidence="4 10">Glutamyl-tRNA(Gln) amidotransferase subunit A</fullName>
        <shortName evidence="10">Glu-ADT subunit A</shortName>
        <ecNumber evidence="3 10">6.3.5.7</ecNumber>
    </recommendedName>
</protein>
<dbReference type="GO" id="GO:0016740">
    <property type="term" value="F:transferase activity"/>
    <property type="evidence" value="ECO:0007669"/>
    <property type="project" value="UniProtKB-KW"/>
</dbReference>
<dbReference type="SUPFAM" id="SSF75304">
    <property type="entry name" value="Amidase signature (AS) enzymes"/>
    <property type="match status" value="1"/>
</dbReference>
<evidence type="ECO:0000256" key="3">
    <source>
        <dbReference type="ARBA" id="ARBA00012739"/>
    </source>
</evidence>
<dbReference type="InterPro" id="IPR036928">
    <property type="entry name" value="AS_sf"/>
</dbReference>
<feature type="active site" description="Charge relay system" evidence="10">
    <location>
        <position position="81"/>
    </location>
</feature>
<evidence type="ECO:0000256" key="5">
    <source>
        <dbReference type="ARBA" id="ARBA00022598"/>
    </source>
</evidence>
<gene>
    <name evidence="10 12" type="primary">gatA</name>
    <name evidence="12" type="ORF">ENT66_03795</name>
</gene>
<evidence type="ECO:0000256" key="1">
    <source>
        <dbReference type="ARBA" id="ARBA00008069"/>
    </source>
</evidence>
<evidence type="ECO:0000256" key="6">
    <source>
        <dbReference type="ARBA" id="ARBA00022741"/>
    </source>
</evidence>
<dbReference type="NCBIfam" id="TIGR00132">
    <property type="entry name" value="gatA"/>
    <property type="match status" value="1"/>
</dbReference>
<dbReference type="PANTHER" id="PTHR11895">
    <property type="entry name" value="TRANSAMIDASE"/>
    <property type="match status" value="1"/>
</dbReference>
<dbReference type="GO" id="GO:0005524">
    <property type="term" value="F:ATP binding"/>
    <property type="evidence" value="ECO:0007669"/>
    <property type="project" value="UniProtKB-KW"/>
</dbReference>
<dbReference type="InterPro" id="IPR023631">
    <property type="entry name" value="Amidase_dom"/>
</dbReference>
<dbReference type="EMBL" id="DSZN01000068">
    <property type="protein sequence ID" value="HGQ85482.1"/>
    <property type="molecule type" value="Genomic_DNA"/>
</dbReference>
<sequence length="489" mass="53624">MAIIDLKDLTILSALKLLKEKKISSKELVEESLKQIKRIDPLVKAYLYVDEEGALKEASKADELIQKGEEKKLLGIPISIKDNICIKGLPTTCASKILQNFISPYDATVIEKLKAEGAIFIGKTNLDEFAMGSSTENSAFFSTHNPWDLERVPGGSSGGSAAAVASRMGLGSLGSDTGGSIRQPAAFCGVVGMKPTYGLVSRFGLVAFASSLDQIGPFGLTVEDTAYLLQIIAGHDPKDSTSAPIDVPDFLKSIRENEKTSYKIGLPKEYFEGEIDAEMTKIILEIIEKLKSKHHIKEINLPHTEYAVATYYIIAPSEAFSNLARYDGVKYGFRAEAKSLIEMYKKSRALGFGKEVKRRIMLGAYSLSAGYYDAFYLKASKVRTLILQDFLEAFKEVDLILAPVTPTPPFKIGEKISDPLQMYLSDIFTIPVNLAGLPGISIPVGLTSNNLPVAIQVIGPHFKDEHVLSLAYQIEKEVNMKFIPPILRD</sequence>
<reference evidence="12" key="1">
    <citation type="journal article" date="2020" name="mSystems">
        <title>Genome- and Community-Level Interaction Insights into Carbon Utilization and Element Cycling Functions of Hydrothermarchaeota in Hydrothermal Sediment.</title>
        <authorList>
            <person name="Zhou Z."/>
            <person name="Liu Y."/>
            <person name="Xu W."/>
            <person name="Pan J."/>
            <person name="Luo Z.H."/>
            <person name="Li M."/>
        </authorList>
    </citation>
    <scope>NUCLEOTIDE SEQUENCE [LARGE SCALE GENOMIC DNA]</scope>
    <source>
        <strain evidence="12">SpSt-6</strain>
    </source>
</reference>